<dbReference type="InterPro" id="IPR029063">
    <property type="entry name" value="SAM-dependent_MTases_sf"/>
</dbReference>
<evidence type="ECO:0000256" key="2">
    <source>
        <dbReference type="ARBA" id="ARBA00022679"/>
    </source>
</evidence>
<dbReference type="GO" id="GO:0032259">
    <property type="term" value="P:methylation"/>
    <property type="evidence" value="ECO:0007669"/>
    <property type="project" value="UniProtKB-KW"/>
</dbReference>
<evidence type="ECO:0000259" key="4">
    <source>
        <dbReference type="Pfam" id="PF13649"/>
    </source>
</evidence>
<name>A0ABS1DZZ1_RUBGE</name>
<dbReference type="RefSeq" id="WP_200379532.1">
    <property type="nucleotide sequence ID" value="NZ_NRRU01000079.1"/>
</dbReference>
<evidence type="ECO:0000313" key="5">
    <source>
        <dbReference type="EMBL" id="MBK1714736.1"/>
    </source>
</evidence>
<gene>
    <name evidence="5" type="ORF">CKO43_18405</name>
</gene>
<dbReference type="EMBL" id="NRRU01000079">
    <property type="protein sequence ID" value="MBK1714736.1"/>
    <property type="molecule type" value="Genomic_DNA"/>
</dbReference>
<protein>
    <submittedName>
        <fullName evidence="5">SAM-dependent methyltransferase</fullName>
    </submittedName>
</protein>
<keyword evidence="1 5" id="KW-0489">Methyltransferase</keyword>
<sequence length="246" mass="26837">MPPETSPDSAAGRFGALGEAELQTLDRLLDSAEHTRWQGFYADRERACPFFVDAPDENLVEWLDRGLIAPGAALDLGCGNGRNAVHLAERGFTVQGVDLSAQALQWAGERAQRQGVVIELLQASVFDRPPAVASLDLVYDSGCFHHIAPHRRQGYIRLLAHALRAGGLVGLVCFRPEGGSGWTDDEVYRRGSLGGGLGYTEADLRALWGECFEIVELRCMHMQPAGSARFGLPSLWVMLARLRQAP</sequence>
<dbReference type="GO" id="GO:0008168">
    <property type="term" value="F:methyltransferase activity"/>
    <property type="evidence" value="ECO:0007669"/>
    <property type="project" value="UniProtKB-KW"/>
</dbReference>
<evidence type="ECO:0000256" key="3">
    <source>
        <dbReference type="ARBA" id="ARBA00022691"/>
    </source>
</evidence>
<feature type="domain" description="Methyltransferase" evidence="4">
    <location>
        <begin position="74"/>
        <end position="167"/>
    </location>
</feature>
<dbReference type="InterPro" id="IPR041698">
    <property type="entry name" value="Methyltransf_25"/>
</dbReference>
<keyword evidence="2" id="KW-0808">Transferase</keyword>
<evidence type="ECO:0000256" key="1">
    <source>
        <dbReference type="ARBA" id="ARBA00022603"/>
    </source>
</evidence>
<dbReference type="PANTHER" id="PTHR43464">
    <property type="entry name" value="METHYLTRANSFERASE"/>
    <property type="match status" value="1"/>
</dbReference>
<dbReference type="Pfam" id="PF13649">
    <property type="entry name" value="Methyltransf_25"/>
    <property type="match status" value="1"/>
</dbReference>
<reference evidence="5" key="2">
    <citation type="journal article" date="2020" name="Microorganisms">
        <title>Osmotic Adaptation and Compatible Solute Biosynthesis of Phototrophic Bacteria as Revealed from Genome Analyses.</title>
        <authorList>
            <person name="Imhoff J.F."/>
            <person name="Rahn T."/>
            <person name="Kunzel S."/>
            <person name="Keller A."/>
            <person name="Neulinger S.C."/>
        </authorList>
    </citation>
    <scope>NUCLEOTIDE SEQUENCE</scope>
    <source>
        <strain evidence="5">IM 151</strain>
    </source>
</reference>
<organism evidence="5 6">
    <name type="scientific">Rubrivivax gelatinosus</name>
    <name type="common">Rhodocyclus gelatinosus</name>
    <name type="synonym">Rhodopseudomonas gelatinosa</name>
    <dbReference type="NCBI Taxonomy" id="28068"/>
    <lineage>
        <taxon>Bacteria</taxon>
        <taxon>Pseudomonadati</taxon>
        <taxon>Pseudomonadota</taxon>
        <taxon>Betaproteobacteria</taxon>
        <taxon>Burkholderiales</taxon>
        <taxon>Sphaerotilaceae</taxon>
        <taxon>Rubrivivax</taxon>
    </lineage>
</organism>
<dbReference type="PANTHER" id="PTHR43464:SF19">
    <property type="entry name" value="UBIQUINONE BIOSYNTHESIS O-METHYLTRANSFERASE, MITOCHONDRIAL"/>
    <property type="match status" value="1"/>
</dbReference>
<dbReference type="Gene3D" id="3.40.50.150">
    <property type="entry name" value="Vaccinia Virus protein VP39"/>
    <property type="match status" value="1"/>
</dbReference>
<evidence type="ECO:0000313" key="6">
    <source>
        <dbReference type="Proteomes" id="UP001041814"/>
    </source>
</evidence>
<dbReference type="Proteomes" id="UP001041814">
    <property type="component" value="Unassembled WGS sequence"/>
</dbReference>
<dbReference type="SUPFAM" id="SSF53335">
    <property type="entry name" value="S-adenosyl-L-methionine-dependent methyltransferases"/>
    <property type="match status" value="1"/>
</dbReference>
<accession>A0ABS1DZZ1</accession>
<reference evidence="5" key="1">
    <citation type="submission" date="2017-08" db="EMBL/GenBank/DDBJ databases">
        <authorList>
            <person name="Imhoff J.F."/>
            <person name="Rahn T."/>
            <person name="Kuenzel S."/>
            <person name="Neulinger S.C."/>
        </authorList>
    </citation>
    <scope>NUCLEOTIDE SEQUENCE</scope>
    <source>
        <strain evidence="5">IM 151</strain>
    </source>
</reference>
<dbReference type="CDD" id="cd02440">
    <property type="entry name" value="AdoMet_MTases"/>
    <property type="match status" value="1"/>
</dbReference>
<comment type="caution">
    <text evidence="5">The sequence shown here is derived from an EMBL/GenBank/DDBJ whole genome shotgun (WGS) entry which is preliminary data.</text>
</comment>
<keyword evidence="3" id="KW-0949">S-adenosyl-L-methionine</keyword>
<keyword evidence="6" id="KW-1185">Reference proteome</keyword>
<proteinExistence type="predicted"/>